<name>A0A0K2TNC1_LEPSM</name>
<dbReference type="AlphaFoldDB" id="A0A0K2TNC1"/>
<organism evidence="1">
    <name type="scientific">Lepeophtheirus salmonis</name>
    <name type="common">Salmon louse</name>
    <name type="synonym">Caligus salmonis</name>
    <dbReference type="NCBI Taxonomy" id="72036"/>
    <lineage>
        <taxon>Eukaryota</taxon>
        <taxon>Metazoa</taxon>
        <taxon>Ecdysozoa</taxon>
        <taxon>Arthropoda</taxon>
        <taxon>Crustacea</taxon>
        <taxon>Multicrustacea</taxon>
        <taxon>Hexanauplia</taxon>
        <taxon>Copepoda</taxon>
        <taxon>Siphonostomatoida</taxon>
        <taxon>Caligidae</taxon>
        <taxon>Lepeophtheirus</taxon>
    </lineage>
</organism>
<protein>
    <submittedName>
        <fullName evidence="1">Uncharacterized protein</fullName>
    </submittedName>
</protein>
<sequence>MALLQKYDPCICHHHMRGELRPTERLSLDNKYYNIIIQVSFKWFHFLLKLLSSRKS</sequence>
<reference evidence="1" key="1">
    <citation type="submission" date="2014-05" db="EMBL/GenBank/DDBJ databases">
        <authorList>
            <person name="Chronopoulou M."/>
        </authorList>
    </citation>
    <scope>NUCLEOTIDE SEQUENCE</scope>
    <source>
        <tissue evidence="1">Whole organism</tissue>
    </source>
</reference>
<dbReference type="EMBL" id="HACA01009766">
    <property type="protein sequence ID" value="CDW27127.1"/>
    <property type="molecule type" value="Transcribed_RNA"/>
</dbReference>
<proteinExistence type="predicted"/>
<accession>A0A0K2TNC1</accession>
<evidence type="ECO:0000313" key="1">
    <source>
        <dbReference type="EMBL" id="CDW27127.1"/>
    </source>
</evidence>